<evidence type="ECO:0000313" key="8">
    <source>
        <dbReference type="EMBL" id="WNM27808.1"/>
    </source>
</evidence>
<dbReference type="RefSeq" id="WP_313543989.1">
    <property type="nucleotide sequence ID" value="NZ_CP134880.1"/>
</dbReference>
<dbReference type="InterPro" id="IPR050833">
    <property type="entry name" value="Poly_Biosynth_Transport"/>
</dbReference>
<evidence type="ECO:0000256" key="2">
    <source>
        <dbReference type="ARBA" id="ARBA00007430"/>
    </source>
</evidence>
<keyword evidence="5 7" id="KW-1133">Transmembrane helix</keyword>
<feature type="transmembrane region" description="Helical" evidence="7">
    <location>
        <begin position="176"/>
        <end position="198"/>
    </location>
</feature>
<evidence type="ECO:0000256" key="3">
    <source>
        <dbReference type="ARBA" id="ARBA00022475"/>
    </source>
</evidence>
<sequence>MADGPSLSASGARGSLVTLVSQGGLIAIQFASLVVLAHLLTPDVFGAVAVVSAIVTFATAIVFFGLPMATLQATTLSSGAASALLIINAALGFAAGLILFASAGWLAALYDTPELTAVCRILAAVPVVQGLTIQFRQHLSRDLRFGAIAVADVLGQVCGLAVAVIVAMAGGTYSVLTAQLLTATVVQALIVVAAARWIPRSPGNWRSEVKDVVRTGMHIFGMNLTLQASRAVTVPALGLVASPVAVGQYDRAQQLVATPVALAIDQMQRVVVPVLTRVRGESARLLNYIQAFQLIAAYGTSTALLVAAALGEPLVEVVLGPGWETAGVLVQLLAVGAAARALAQTNQWLFIGGGHSRAGFRLNLWAQPAIVALSLAGLPWGASGVAIASTAGWLAFWPLSTAAVARAMSFPLASLMSVSVRGALLFALPAAAAARFALSFNATPVTSLAIGIAFAITGGLLSAAVFPGVRKDVGAVLGYLRIALQRT</sequence>
<keyword evidence="3" id="KW-1003">Cell membrane</keyword>
<feature type="transmembrane region" description="Helical" evidence="7">
    <location>
        <begin position="448"/>
        <end position="469"/>
    </location>
</feature>
<accession>A0AA96JB92</accession>
<evidence type="ECO:0000256" key="1">
    <source>
        <dbReference type="ARBA" id="ARBA00004651"/>
    </source>
</evidence>
<dbReference type="AlphaFoldDB" id="A0AA96JB92"/>
<feature type="transmembrane region" description="Helical" evidence="7">
    <location>
        <begin position="145"/>
        <end position="170"/>
    </location>
</feature>
<dbReference type="GO" id="GO:0005886">
    <property type="term" value="C:plasma membrane"/>
    <property type="evidence" value="ECO:0007669"/>
    <property type="project" value="UniProtKB-SubCell"/>
</dbReference>
<organism evidence="8">
    <name type="scientific">Demequina capsici</name>
    <dbReference type="NCBI Taxonomy" id="3075620"/>
    <lineage>
        <taxon>Bacteria</taxon>
        <taxon>Bacillati</taxon>
        <taxon>Actinomycetota</taxon>
        <taxon>Actinomycetes</taxon>
        <taxon>Micrococcales</taxon>
        <taxon>Demequinaceae</taxon>
        <taxon>Demequina</taxon>
    </lineage>
</organism>
<evidence type="ECO:0000256" key="7">
    <source>
        <dbReference type="SAM" id="Phobius"/>
    </source>
</evidence>
<proteinExistence type="inferred from homology"/>
<feature type="transmembrane region" description="Helical" evidence="7">
    <location>
        <begin position="364"/>
        <end position="388"/>
    </location>
</feature>
<comment type="similarity">
    <text evidence="2">Belongs to the polysaccharide synthase family.</text>
</comment>
<evidence type="ECO:0000256" key="6">
    <source>
        <dbReference type="ARBA" id="ARBA00023136"/>
    </source>
</evidence>
<protein>
    <submittedName>
        <fullName evidence="8">Oligosaccharide flippase family protein</fullName>
    </submittedName>
</protein>
<name>A0AA96JB92_9MICO</name>
<evidence type="ECO:0000256" key="4">
    <source>
        <dbReference type="ARBA" id="ARBA00022692"/>
    </source>
</evidence>
<feature type="transmembrane region" description="Helical" evidence="7">
    <location>
        <begin position="83"/>
        <end position="109"/>
    </location>
</feature>
<keyword evidence="4 7" id="KW-0812">Transmembrane</keyword>
<reference evidence="8" key="1">
    <citation type="submission" date="2023-09" db="EMBL/GenBank/DDBJ databases">
        <title>Demequina sp. a novel bacteria isolated from Capsicum annuum.</title>
        <authorList>
            <person name="Humaira Z."/>
            <person name="Lee J."/>
            <person name="Cho D."/>
        </authorList>
    </citation>
    <scope>NUCLEOTIDE SEQUENCE</scope>
    <source>
        <strain evidence="8">PMTSA13</strain>
    </source>
</reference>
<dbReference type="Pfam" id="PF13440">
    <property type="entry name" value="Polysacc_synt_3"/>
    <property type="match status" value="1"/>
</dbReference>
<dbReference type="EMBL" id="CP134880">
    <property type="protein sequence ID" value="WNM27808.1"/>
    <property type="molecule type" value="Genomic_DNA"/>
</dbReference>
<feature type="transmembrane region" description="Helical" evidence="7">
    <location>
        <begin position="16"/>
        <end position="39"/>
    </location>
</feature>
<keyword evidence="6 7" id="KW-0472">Membrane</keyword>
<dbReference type="Proteomes" id="UP001303408">
    <property type="component" value="Chromosome"/>
</dbReference>
<dbReference type="PANTHER" id="PTHR30250:SF10">
    <property type="entry name" value="LIPOPOLYSACCHARIDE BIOSYNTHESIS PROTEIN WZXC"/>
    <property type="match status" value="1"/>
</dbReference>
<dbReference type="KEGG" id="dcp:RN607_02030"/>
<dbReference type="PANTHER" id="PTHR30250">
    <property type="entry name" value="PST FAMILY PREDICTED COLANIC ACID TRANSPORTER"/>
    <property type="match status" value="1"/>
</dbReference>
<feature type="transmembrane region" description="Helical" evidence="7">
    <location>
        <begin position="45"/>
        <end position="71"/>
    </location>
</feature>
<feature type="transmembrane region" description="Helical" evidence="7">
    <location>
        <begin position="285"/>
        <end position="310"/>
    </location>
</feature>
<evidence type="ECO:0000256" key="5">
    <source>
        <dbReference type="ARBA" id="ARBA00022989"/>
    </source>
</evidence>
<comment type="subcellular location">
    <subcellularLocation>
        <location evidence="1">Cell membrane</location>
        <topology evidence="1">Multi-pass membrane protein</topology>
    </subcellularLocation>
</comment>
<gene>
    <name evidence="8" type="ORF">RN607_02030</name>
</gene>